<feature type="non-terminal residue" evidence="1">
    <location>
        <position position="1"/>
    </location>
</feature>
<dbReference type="PANTHER" id="PTHR45947">
    <property type="entry name" value="SULFOQUINOVOSYL TRANSFERASE SQD2"/>
    <property type="match status" value="1"/>
</dbReference>
<dbReference type="InterPro" id="IPR050194">
    <property type="entry name" value="Glycosyltransferase_grp1"/>
</dbReference>
<reference evidence="2" key="1">
    <citation type="journal article" date="2017" name="bioRxiv">
        <title>Comparative analysis of the genomes of Stylophora pistillata and Acropora digitifera provides evidence for extensive differences between species of corals.</title>
        <authorList>
            <person name="Voolstra C.R."/>
            <person name="Li Y."/>
            <person name="Liew Y.J."/>
            <person name="Baumgarten S."/>
            <person name="Zoccola D."/>
            <person name="Flot J.-F."/>
            <person name="Tambutte S."/>
            <person name="Allemand D."/>
            <person name="Aranda M."/>
        </authorList>
    </citation>
    <scope>NUCLEOTIDE SEQUENCE [LARGE SCALE GENOMIC DNA]</scope>
</reference>
<dbReference type="Proteomes" id="UP000225706">
    <property type="component" value="Unassembled WGS sequence"/>
</dbReference>
<protein>
    <submittedName>
        <fullName evidence="1">D-inositol 3-phosphate glycosyltransferase</fullName>
    </submittedName>
</protein>
<keyword evidence="1" id="KW-0808">Transferase</keyword>
<dbReference type="PANTHER" id="PTHR45947:SF3">
    <property type="entry name" value="SULFOQUINOVOSYL TRANSFERASE SQD2"/>
    <property type="match status" value="1"/>
</dbReference>
<comment type="caution">
    <text evidence="1">The sequence shown here is derived from an EMBL/GenBank/DDBJ whole genome shotgun (WGS) entry which is preliminary data.</text>
</comment>
<keyword evidence="2" id="KW-1185">Reference proteome</keyword>
<gene>
    <name evidence="1" type="primary">mshA</name>
    <name evidence="1" type="ORF">AWC38_SpisGene23588</name>
</gene>
<dbReference type="SUPFAM" id="SSF53756">
    <property type="entry name" value="UDP-Glycosyltransferase/glycogen phosphorylase"/>
    <property type="match status" value="1"/>
</dbReference>
<dbReference type="Gene3D" id="2.60.220.30">
    <property type="match status" value="1"/>
</dbReference>
<dbReference type="CDD" id="cd03801">
    <property type="entry name" value="GT4_PimA-like"/>
    <property type="match status" value="1"/>
</dbReference>
<proteinExistence type="predicted"/>
<sequence length="624" mass="69456">SSKSGLSTFNREFVINLAEITTGSMKIYCYVSKSDDRDREDAKKHGVNLINAEAVPGSRDPLDWLKVPPPELQHPHVIISHGRKLGTPACHIVRAAKCKWIQFVHVFCEDLGKYKKTPPAIIDTIEENEEKQKMEIELCKAADAVVAVGSRLQQKYSRSLLNVKVEIITPGIFGMFSNESKLAVDRAVVKHFNVSMFGRATFEDLSLKGYDIVANAIGPLGRNFELTFVGSSPGEHRQVEQWFLDNTGVSRNQLTIRGYCSDPEELKLMFYQSDLVALPPRTEGFGLVALEAISAGIPILVSGESGIAEALRKVEGGNTVIVELDEDADEWARRIREVSEEGAEEREAKARRLRDNYRKVYSWRAECERFKGMIEKVAKNANAVDKLDITIDVEDQKPAESNNQTTASIVESEKYQMDELQKSSAAPEMQGSVSHPKSLQVLGEKFFLSAWKNYLKTTPLQSKEKRDEFMGFMQDLLGGTSSPSVIFTTDPEKEREETPKVVKRQKREESLWNNKVMVSRSKISKEGGIQMVQNVPSCLIIPSKALPTPTEVTCSIWHPHILSPPLGRNEALVSSVLELACGSLSGTKKSYKFNGKVKLALSHSASDIKGYELGSKTAHPQTIL</sequence>
<dbReference type="Pfam" id="PF20706">
    <property type="entry name" value="GT4-conflict"/>
    <property type="match status" value="1"/>
</dbReference>
<dbReference type="OrthoDB" id="5972297at2759"/>
<dbReference type="AlphaFoldDB" id="A0A2B4R272"/>
<evidence type="ECO:0000313" key="1">
    <source>
        <dbReference type="EMBL" id="PFX12454.1"/>
    </source>
</evidence>
<dbReference type="STRING" id="50429.A0A2B4R272"/>
<dbReference type="Gene3D" id="3.40.50.2000">
    <property type="entry name" value="Glycogen Phosphorylase B"/>
    <property type="match status" value="1"/>
</dbReference>
<evidence type="ECO:0000313" key="2">
    <source>
        <dbReference type="Proteomes" id="UP000225706"/>
    </source>
</evidence>
<organism evidence="1 2">
    <name type="scientific">Stylophora pistillata</name>
    <name type="common">Smooth cauliflower coral</name>
    <dbReference type="NCBI Taxonomy" id="50429"/>
    <lineage>
        <taxon>Eukaryota</taxon>
        <taxon>Metazoa</taxon>
        <taxon>Cnidaria</taxon>
        <taxon>Anthozoa</taxon>
        <taxon>Hexacorallia</taxon>
        <taxon>Scleractinia</taxon>
        <taxon>Astrocoeniina</taxon>
        <taxon>Pocilloporidae</taxon>
        <taxon>Stylophora</taxon>
    </lineage>
</organism>
<dbReference type="GO" id="GO:0016757">
    <property type="term" value="F:glycosyltransferase activity"/>
    <property type="evidence" value="ECO:0007669"/>
    <property type="project" value="TreeGrafter"/>
</dbReference>
<dbReference type="EMBL" id="LSMT01001361">
    <property type="protein sequence ID" value="PFX12454.1"/>
    <property type="molecule type" value="Genomic_DNA"/>
</dbReference>
<name>A0A2B4R272_STYPI</name>
<accession>A0A2B4R272</accession>